<dbReference type="RefSeq" id="WP_034715300.1">
    <property type="nucleotide sequence ID" value="NZ_AWQS01000043.1"/>
</dbReference>
<reference evidence="2" key="1">
    <citation type="submission" date="2013-08" db="EMBL/GenBank/DDBJ databases">
        <title>Intrasporangium oryzae NRRL B-24470.</title>
        <authorList>
            <person name="Liu H."/>
            <person name="Wang G."/>
        </authorList>
    </citation>
    <scope>NUCLEOTIDE SEQUENCE [LARGE SCALE GENOMIC DNA]</scope>
    <source>
        <strain evidence="2">Q5-1</strain>
    </source>
</reference>
<dbReference type="PATRIC" id="fig|584657.3.peg.1535"/>
<dbReference type="SUPFAM" id="SSF159941">
    <property type="entry name" value="MM3350-like"/>
    <property type="match status" value="1"/>
</dbReference>
<evidence type="ECO:0000313" key="2">
    <source>
        <dbReference type="Proteomes" id="UP000019494"/>
    </source>
</evidence>
<organism evidence="1 2">
    <name type="scientific">Intrasporangium chromatireducens Q5-1</name>
    <dbReference type="NCBI Taxonomy" id="584657"/>
    <lineage>
        <taxon>Bacteria</taxon>
        <taxon>Bacillati</taxon>
        <taxon>Actinomycetota</taxon>
        <taxon>Actinomycetes</taxon>
        <taxon>Micrococcales</taxon>
        <taxon>Intrasporangiaceae</taxon>
        <taxon>Intrasporangium</taxon>
    </lineage>
</organism>
<dbReference type="InterPro" id="IPR024047">
    <property type="entry name" value="MM3350-like_sf"/>
</dbReference>
<sequence length="379" mass="42578">MVEAWLRIQVDLTAGDGRTLVPSPGRLMVVPPSATLDQFGLAVDIAFGRWDTMRDRTFTRQTSGRPTQRRRDRHLSPDLVLAETLSVGERFTYVFDSDRCWTHDCRVEALLDPEDTVGLSPIPVPLVGWGTVPDQDGRVSREVPLPATQLPPADRFAVRAAAAKSVDALLEEIADKDLSLVLQQVGTVLMRAYRANKPLRKRLTSPLERLRTSLQQRNWTGDEILASEIGALLTRTERRGRTLAVDFEELVDVMRNAGDEPGGYLHLDTGEAIHAFLRHGSRYWGDPAEEGEDQAEDDDLWLYIDHDSDSEWQDMADFTALAGEHETILSVAIRGRGAFRRFKDTVHDLGLADQWYAFSDERAWGRARSVLHDQGIRAV</sequence>
<proteinExistence type="predicted"/>
<dbReference type="Gene3D" id="3.10.290.30">
    <property type="entry name" value="MM3350-like"/>
    <property type="match status" value="1"/>
</dbReference>
<dbReference type="AlphaFoldDB" id="W9GNA0"/>
<gene>
    <name evidence="1" type="ORF">N864_20605</name>
</gene>
<keyword evidence="2" id="KW-1185">Reference proteome</keyword>
<comment type="caution">
    <text evidence="1">The sequence shown here is derived from an EMBL/GenBank/DDBJ whole genome shotgun (WGS) entry which is preliminary data.</text>
</comment>
<dbReference type="Proteomes" id="UP000019494">
    <property type="component" value="Unassembled WGS sequence"/>
</dbReference>
<dbReference type="OrthoDB" id="9816539at2"/>
<name>W9GNA0_9MICO</name>
<evidence type="ECO:0000313" key="1">
    <source>
        <dbReference type="EMBL" id="EWT06537.1"/>
    </source>
</evidence>
<accession>W9GNA0</accession>
<protein>
    <submittedName>
        <fullName evidence="1">Uncharacterized protein</fullName>
    </submittedName>
</protein>
<dbReference type="EMBL" id="AWQS01000043">
    <property type="protein sequence ID" value="EWT06537.1"/>
    <property type="molecule type" value="Genomic_DNA"/>
</dbReference>